<dbReference type="PANTHER" id="PTHR21063">
    <property type="entry name" value="LFA-3"/>
    <property type="match status" value="1"/>
</dbReference>
<dbReference type="Pfam" id="PF07686">
    <property type="entry name" value="V-set"/>
    <property type="match status" value="1"/>
</dbReference>
<keyword evidence="1" id="KW-1133">Transmembrane helix</keyword>
<keyword evidence="1" id="KW-0472">Membrane</keyword>
<evidence type="ECO:0000259" key="3">
    <source>
        <dbReference type="PROSITE" id="PS50835"/>
    </source>
</evidence>
<protein>
    <recommendedName>
        <fullName evidence="3">Ig-like domain-containing protein</fullName>
    </recommendedName>
</protein>
<proteinExistence type="predicted"/>
<dbReference type="PANTHER" id="PTHR21063:SF4">
    <property type="entry name" value="CD48 ANTIGEN-RELATED"/>
    <property type="match status" value="1"/>
</dbReference>
<accession>A0ABR3L1K9</accession>
<sequence length="298" mass="33194">MFDIFIFFLILCNLSGVFGGDAVQSESVMEGESVTLQTDVNTVKTDDLIQWRFGNNKDILIAQINRQSGKRKFYDGKFKGRLQLDDQTGSLTITDTRTTDSGLYELKNNNNKQILNTFNLTVYARLSVPVISHSSLNSSSSEQNCSLLCSAVNVGDVSLSWYKGHSLLSSISASDLSINLSLPLDIECLDDSYSCVINNPIRNQTTQLNTQLCKKCAGLTHDSVFTLELIAAAVAGFLLFAAAVGIFCICRKHRKTDQEEAVQTRDREITYADPTFYKRHQSRVKQQDDVVYAGVVRR</sequence>
<organism evidence="4 5">
    <name type="scientific">Cirrhinus molitorella</name>
    <name type="common">mud carp</name>
    <dbReference type="NCBI Taxonomy" id="172907"/>
    <lineage>
        <taxon>Eukaryota</taxon>
        <taxon>Metazoa</taxon>
        <taxon>Chordata</taxon>
        <taxon>Craniata</taxon>
        <taxon>Vertebrata</taxon>
        <taxon>Euteleostomi</taxon>
        <taxon>Actinopterygii</taxon>
        <taxon>Neopterygii</taxon>
        <taxon>Teleostei</taxon>
        <taxon>Ostariophysi</taxon>
        <taxon>Cypriniformes</taxon>
        <taxon>Cyprinidae</taxon>
        <taxon>Labeoninae</taxon>
        <taxon>Labeonini</taxon>
        <taxon>Cirrhinus</taxon>
    </lineage>
</organism>
<dbReference type="InterPro" id="IPR036179">
    <property type="entry name" value="Ig-like_dom_sf"/>
</dbReference>
<gene>
    <name evidence="4" type="ORF">QQF64_034285</name>
</gene>
<keyword evidence="5" id="KW-1185">Reference proteome</keyword>
<feature type="chain" id="PRO_5047208064" description="Ig-like domain-containing protein" evidence="2">
    <location>
        <begin position="20"/>
        <end position="298"/>
    </location>
</feature>
<dbReference type="Proteomes" id="UP001558613">
    <property type="component" value="Unassembled WGS sequence"/>
</dbReference>
<feature type="signal peptide" evidence="2">
    <location>
        <begin position="1"/>
        <end position="19"/>
    </location>
</feature>
<dbReference type="SMART" id="SM00409">
    <property type="entry name" value="IG"/>
    <property type="match status" value="1"/>
</dbReference>
<dbReference type="InterPro" id="IPR013106">
    <property type="entry name" value="Ig_V-set"/>
</dbReference>
<keyword evidence="1" id="KW-0812">Transmembrane</keyword>
<comment type="caution">
    <text evidence="4">The sequence shown here is derived from an EMBL/GenBank/DDBJ whole genome shotgun (WGS) entry which is preliminary data.</text>
</comment>
<dbReference type="InterPro" id="IPR003599">
    <property type="entry name" value="Ig_sub"/>
</dbReference>
<dbReference type="Gene3D" id="2.60.40.10">
    <property type="entry name" value="Immunoglobulins"/>
    <property type="match status" value="2"/>
</dbReference>
<dbReference type="InterPro" id="IPR013783">
    <property type="entry name" value="Ig-like_fold"/>
</dbReference>
<feature type="domain" description="Ig-like" evidence="3">
    <location>
        <begin position="129"/>
        <end position="209"/>
    </location>
</feature>
<evidence type="ECO:0000256" key="1">
    <source>
        <dbReference type="SAM" id="Phobius"/>
    </source>
</evidence>
<dbReference type="SUPFAM" id="SSF48726">
    <property type="entry name" value="Immunoglobulin"/>
    <property type="match status" value="2"/>
</dbReference>
<feature type="transmembrane region" description="Helical" evidence="1">
    <location>
        <begin position="229"/>
        <end position="250"/>
    </location>
</feature>
<keyword evidence="2" id="KW-0732">Signal</keyword>
<name>A0ABR3L1K9_9TELE</name>
<evidence type="ECO:0000256" key="2">
    <source>
        <dbReference type="SAM" id="SignalP"/>
    </source>
</evidence>
<dbReference type="EMBL" id="JAYMGO010000109">
    <property type="protein sequence ID" value="KAL1246769.1"/>
    <property type="molecule type" value="Genomic_DNA"/>
</dbReference>
<dbReference type="PROSITE" id="PS50835">
    <property type="entry name" value="IG_LIKE"/>
    <property type="match status" value="1"/>
</dbReference>
<evidence type="ECO:0000313" key="5">
    <source>
        <dbReference type="Proteomes" id="UP001558613"/>
    </source>
</evidence>
<reference evidence="4 5" key="1">
    <citation type="submission" date="2023-09" db="EMBL/GenBank/DDBJ databases">
        <authorList>
            <person name="Wang M."/>
        </authorList>
    </citation>
    <scope>NUCLEOTIDE SEQUENCE [LARGE SCALE GENOMIC DNA]</scope>
    <source>
        <strain evidence="4">GT-2023</strain>
        <tissue evidence="4">Liver</tissue>
    </source>
</reference>
<evidence type="ECO:0000313" key="4">
    <source>
        <dbReference type="EMBL" id="KAL1246769.1"/>
    </source>
</evidence>
<dbReference type="InterPro" id="IPR007110">
    <property type="entry name" value="Ig-like_dom"/>
</dbReference>